<dbReference type="SMART" id="SM00418">
    <property type="entry name" value="HTH_ARSR"/>
    <property type="match status" value="1"/>
</dbReference>
<evidence type="ECO:0000313" key="6">
    <source>
        <dbReference type="Proteomes" id="UP000293865"/>
    </source>
</evidence>
<dbReference type="EMBL" id="SDPN01000059">
    <property type="protein sequence ID" value="RXZ67180.1"/>
    <property type="molecule type" value="Genomic_DNA"/>
</dbReference>
<dbReference type="OrthoDB" id="3628603at2"/>
<dbReference type="Proteomes" id="UP000293865">
    <property type="component" value="Unassembled WGS sequence"/>
</dbReference>
<dbReference type="GO" id="GO:0003700">
    <property type="term" value="F:DNA-binding transcription factor activity"/>
    <property type="evidence" value="ECO:0007669"/>
    <property type="project" value="InterPro"/>
</dbReference>
<dbReference type="InterPro" id="IPR036390">
    <property type="entry name" value="WH_DNA-bd_sf"/>
</dbReference>
<evidence type="ECO:0000256" key="3">
    <source>
        <dbReference type="ARBA" id="ARBA00023163"/>
    </source>
</evidence>
<gene>
    <name evidence="5" type="ORF">ESP51_18835</name>
</gene>
<dbReference type="Gene3D" id="1.10.10.10">
    <property type="entry name" value="Winged helix-like DNA-binding domain superfamily/Winged helix DNA-binding domain"/>
    <property type="match status" value="1"/>
</dbReference>
<evidence type="ECO:0000256" key="1">
    <source>
        <dbReference type="ARBA" id="ARBA00023015"/>
    </source>
</evidence>
<keyword evidence="6" id="KW-1185">Reference proteome</keyword>
<dbReference type="CDD" id="cd00090">
    <property type="entry name" value="HTH_ARSR"/>
    <property type="match status" value="1"/>
</dbReference>
<comment type="caution">
    <text evidence="5">The sequence shown here is derived from an EMBL/GenBank/DDBJ whole genome shotgun (WGS) entry which is preliminary data.</text>
</comment>
<accession>A0A4Q2KRU7</accession>
<dbReference type="SUPFAM" id="SSF46785">
    <property type="entry name" value="Winged helix' DNA-binding domain"/>
    <property type="match status" value="1"/>
</dbReference>
<dbReference type="PANTHER" id="PTHR33154:SF33">
    <property type="entry name" value="TRANSCRIPTIONAL REPRESSOR SDPR"/>
    <property type="match status" value="1"/>
</dbReference>
<keyword evidence="3" id="KW-0804">Transcription</keyword>
<dbReference type="AlphaFoldDB" id="A0A4Q2KRU7"/>
<dbReference type="GO" id="GO:0003677">
    <property type="term" value="F:DNA binding"/>
    <property type="evidence" value="ECO:0007669"/>
    <property type="project" value="UniProtKB-KW"/>
</dbReference>
<dbReference type="InterPro" id="IPR051081">
    <property type="entry name" value="HTH_MetalResp_TranReg"/>
</dbReference>
<sequence length="145" mass="16118">MVHPFEIVAHPVRRRIIAVLAVGEHSAGTLCEIACAELGVTRTAVSHHLRTLRQNGVVQSSVDVVEPRSRSYHLNPAFLASLDAAVSDLFEVWEQRYGTAEGRAPMMPIPVEDRRIHRLGTAERRRRQAALAEWVELTDHAVAEG</sequence>
<proteinExistence type="predicted"/>
<dbReference type="InterPro" id="IPR011991">
    <property type="entry name" value="ArsR-like_HTH"/>
</dbReference>
<evidence type="ECO:0000256" key="2">
    <source>
        <dbReference type="ARBA" id="ARBA00023125"/>
    </source>
</evidence>
<evidence type="ECO:0000259" key="4">
    <source>
        <dbReference type="SMART" id="SM00418"/>
    </source>
</evidence>
<protein>
    <submittedName>
        <fullName evidence="5">ArsR family transcriptional regulator</fullName>
    </submittedName>
</protein>
<dbReference type="Pfam" id="PF12840">
    <property type="entry name" value="HTH_20"/>
    <property type="match status" value="1"/>
</dbReference>
<reference evidence="5 6" key="1">
    <citation type="submission" date="2019-01" db="EMBL/GenBank/DDBJ databases">
        <title>Agromyces.</title>
        <authorList>
            <person name="Li J."/>
        </authorList>
    </citation>
    <scope>NUCLEOTIDE SEQUENCE [LARGE SCALE GENOMIC DNA]</scope>
    <source>
        <strain evidence="5 6">DSM 15934</strain>
    </source>
</reference>
<name>A0A4Q2KRU7_9MICO</name>
<dbReference type="RefSeq" id="WP_129522427.1">
    <property type="nucleotide sequence ID" value="NZ_SDPN01000059.1"/>
</dbReference>
<dbReference type="PRINTS" id="PR00778">
    <property type="entry name" value="HTHARSR"/>
</dbReference>
<keyword evidence="2" id="KW-0238">DNA-binding</keyword>
<dbReference type="InterPro" id="IPR001845">
    <property type="entry name" value="HTH_ArsR_DNA-bd_dom"/>
</dbReference>
<organism evidence="5 6">
    <name type="scientific">Agromyces albus</name>
    <dbReference type="NCBI Taxonomy" id="205332"/>
    <lineage>
        <taxon>Bacteria</taxon>
        <taxon>Bacillati</taxon>
        <taxon>Actinomycetota</taxon>
        <taxon>Actinomycetes</taxon>
        <taxon>Micrococcales</taxon>
        <taxon>Microbacteriaceae</taxon>
        <taxon>Agromyces</taxon>
    </lineage>
</organism>
<keyword evidence="1" id="KW-0805">Transcription regulation</keyword>
<feature type="domain" description="HTH arsR-type" evidence="4">
    <location>
        <begin position="3"/>
        <end position="87"/>
    </location>
</feature>
<dbReference type="InterPro" id="IPR036388">
    <property type="entry name" value="WH-like_DNA-bd_sf"/>
</dbReference>
<dbReference type="PANTHER" id="PTHR33154">
    <property type="entry name" value="TRANSCRIPTIONAL REGULATOR, ARSR FAMILY"/>
    <property type="match status" value="1"/>
</dbReference>
<evidence type="ECO:0000313" key="5">
    <source>
        <dbReference type="EMBL" id="RXZ67180.1"/>
    </source>
</evidence>